<proteinExistence type="predicted"/>
<comment type="caution">
    <text evidence="2">The sequence shown here is derived from an EMBL/GenBank/DDBJ whole genome shotgun (WGS) entry which is preliminary data.</text>
</comment>
<dbReference type="PANTHER" id="PTHR46438">
    <property type="entry name" value="ALPHA/BETA-HYDROLASES SUPERFAMILY PROTEIN"/>
    <property type="match status" value="1"/>
</dbReference>
<dbReference type="InterPro" id="IPR000073">
    <property type="entry name" value="AB_hydrolase_1"/>
</dbReference>
<dbReference type="PANTHER" id="PTHR46438:SF2">
    <property type="entry name" value="ALPHA_BETA-HYDROLASES SUPERFAMILY PROTEIN"/>
    <property type="match status" value="1"/>
</dbReference>
<evidence type="ECO:0000313" key="2">
    <source>
        <dbReference type="EMBL" id="PIW15308.1"/>
    </source>
</evidence>
<dbReference type="SUPFAM" id="SSF53474">
    <property type="entry name" value="alpha/beta-Hydrolases"/>
    <property type="match status" value="1"/>
</dbReference>
<protein>
    <submittedName>
        <fullName evidence="2">Alpha/beta hydrolase</fullName>
    </submittedName>
</protein>
<evidence type="ECO:0000313" key="3">
    <source>
        <dbReference type="Proteomes" id="UP000231019"/>
    </source>
</evidence>
<gene>
    <name evidence="2" type="ORF">COW36_17995</name>
</gene>
<dbReference type="EMBL" id="PFFQ01000053">
    <property type="protein sequence ID" value="PIW15308.1"/>
    <property type="molecule type" value="Genomic_DNA"/>
</dbReference>
<dbReference type="InterPro" id="IPR029058">
    <property type="entry name" value="AB_hydrolase_fold"/>
</dbReference>
<dbReference type="Proteomes" id="UP000231019">
    <property type="component" value="Unassembled WGS sequence"/>
</dbReference>
<evidence type="ECO:0000259" key="1">
    <source>
        <dbReference type="Pfam" id="PF00561"/>
    </source>
</evidence>
<organism evidence="2 3">
    <name type="scientific">bacterium (Candidatus Blackallbacteria) CG17_big_fil_post_rev_8_21_14_2_50_48_46</name>
    <dbReference type="NCBI Taxonomy" id="2014261"/>
    <lineage>
        <taxon>Bacteria</taxon>
        <taxon>Candidatus Blackallbacteria</taxon>
    </lineage>
</organism>
<dbReference type="Gene3D" id="3.40.50.1820">
    <property type="entry name" value="alpha/beta hydrolase"/>
    <property type="match status" value="1"/>
</dbReference>
<reference evidence="2 3" key="1">
    <citation type="submission" date="2017-09" db="EMBL/GenBank/DDBJ databases">
        <title>Depth-based differentiation of microbial function through sediment-hosted aquifers and enrichment of novel symbionts in the deep terrestrial subsurface.</title>
        <authorList>
            <person name="Probst A.J."/>
            <person name="Ladd B."/>
            <person name="Jarett J.K."/>
            <person name="Geller-Mcgrath D.E."/>
            <person name="Sieber C.M."/>
            <person name="Emerson J.B."/>
            <person name="Anantharaman K."/>
            <person name="Thomas B.C."/>
            <person name="Malmstrom R."/>
            <person name="Stieglmeier M."/>
            <person name="Klingl A."/>
            <person name="Woyke T."/>
            <person name="Ryan C.M."/>
            <person name="Banfield J.F."/>
        </authorList>
    </citation>
    <scope>NUCLEOTIDE SEQUENCE [LARGE SCALE GENOMIC DNA]</scope>
    <source>
        <strain evidence="2">CG17_big_fil_post_rev_8_21_14_2_50_48_46</strain>
    </source>
</reference>
<dbReference type="AlphaFoldDB" id="A0A2M7G0R7"/>
<dbReference type="Pfam" id="PF00561">
    <property type="entry name" value="Abhydrolase_1"/>
    <property type="match status" value="1"/>
</dbReference>
<feature type="domain" description="AB hydrolase-1" evidence="1">
    <location>
        <begin position="32"/>
        <end position="130"/>
    </location>
</feature>
<accession>A0A2M7G0R7</accession>
<keyword evidence="2" id="KW-0378">Hydrolase</keyword>
<dbReference type="GO" id="GO:0016787">
    <property type="term" value="F:hydrolase activity"/>
    <property type="evidence" value="ECO:0007669"/>
    <property type="project" value="UniProtKB-KW"/>
</dbReference>
<name>A0A2M7G0R7_9BACT</name>
<sequence>MKASLRKAGLKEAFFQTGPVRLHYVFSESSHPPLLLFPGQSVSWESYQRVLPGLAKHFQVFALDVHGHGQTSWNPERYDFNSIGQDMAAFLRERVGRPAFLTGNSSGGLIALWLAAHEPDWVLGVIPEDPPLFSAEWPRLRDSCFVYSIFERCHHYLKDTQNRDLAGFFAGLEVPVQGRITPLKLPPALSFMLVKMLQFLQARHPHQAIELPAFFPATLQVFVKGLSEYDPAFSAAFLEGQACRNFDHAQTLAQIQCPVLLLHAHWFEHPQWGLVGAMNAEDVQRTRQALKVPFQYLAMQTEHMSHLTRPQEFIRAILNFTRRLE</sequence>